<evidence type="ECO:0000256" key="2">
    <source>
        <dbReference type="SAM" id="SignalP"/>
    </source>
</evidence>
<keyword evidence="4" id="KW-0378">Hydrolase</keyword>
<dbReference type="PANTHER" id="PTHR43264:SF1">
    <property type="entry name" value="INOSINE_URIDINE-PREFERRING NUCLEOSIDE HYDROLASE DOMAIN-CONTAINING PROTEIN"/>
    <property type="match status" value="1"/>
</dbReference>
<dbReference type="Proteomes" id="UP001303473">
    <property type="component" value="Unassembled WGS sequence"/>
</dbReference>
<dbReference type="Pfam" id="PF01156">
    <property type="entry name" value="IU_nuc_hydro"/>
    <property type="match status" value="1"/>
</dbReference>
<gene>
    <name evidence="4" type="ORF">QBC46DRAFT_305592</name>
</gene>
<accession>A0AAN6S7V9</accession>
<dbReference type="InterPro" id="IPR036452">
    <property type="entry name" value="Ribo_hydro-like"/>
</dbReference>
<dbReference type="PANTHER" id="PTHR43264">
    <property type="match status" value="1"/>
</dbReference>
<dbReference type="GO" id="GO:0016799">
    <property type="term" value="F:hydrolase activity, hydrolyzing N-glycosyl compounds"/>
    <property type="evidence" value="ECO:0007669"/>
    <property type="project" value="InterPro"/>
</dbReference>
<sequence>MLLRALLGCVFLFVLRAFSLSSNSHDAVMTRFSATPQIKNLIIDTDLFSDVDDAGALLLAAAASSTDVCLLAVNVNHPSSYSALAASAILAHYGHAHVPVGRVRRPLTNETFFDSWFFELGEYASKVAFHWSGGTLPWGHADDAWDAVSLYRKVLSEADDQSVTIASIGFLENLSGLLNSTADGYSSLNGRALIAAKVEELVIMGGGYPSGYEYNFWGSNASLAAHVVNNWDASPIAYSGYELGANVRSGARLMAEGPAADPVRAAYIYHTYNTSRPSWDPLTVLYATSGLASGLFEYGNEFGYNHVTENGSNAWVYDDSVRNQHWLKLKVTEDAAAAELERRLLEGARAAAKDDNASLGLNQVPGRHFGDL</sequence>
<organism evidence="4 5">
    <name type="scientific">Diplogelasinospora grovesii</name>
    <dbReference type="NCBI Taxonomy" id="303347"/>
    <lineage>
        <taxon>Eukaryota</taxon>
        <taxon>Fungi</taxon>
        <taxon>Dikarya</taxon>
        <taxon>Ascomycota</taxon>
        <taxon>Pezizomycotina</taxon>
        <taxon>Sordariomycetes</taxon>
        <taxon>Sordariomycetidae</taxon>
        <taxon>Sordariales</taxon>
        <taxon>Diplogelasinosporaceae</taxon>
        <taxon>Diplogelasinospora</taxon>
    </lineage>
</organism>
<feature type="signal peptide" evidence="2">
    <location>
        <begin position="1"/>
        <end position="21"/>
    </location>
</feature>
<feature type="domain" description="Inosine/uridine-preferring nucleoside hydrolase" evidence="3">
    <location>
        <begin position="41"/>
        <end position="289"/>
    </location>
</feature>
<dbReference type="Gene3D" id="3.90.245.10">
    <property type="entry name" value="Ribonucleoside hydrolase-like"/>
    <property type="match status" value="1"/>
</dbReference>
<feature type="chain" id="PRO_5042859888" evidence="2">
    <location>
        <begin position="22"/>
        <end position="372"/>
    </location>
</feature>
<evidence type="ECO:0000259" key="3">
    <source>
        <dbReference type="Pfam" id="PF01156"/>
    </source>
</evidence>
<name>A0AAN6S7V9_9PEZI</name>
<keyword evidence="5" id="KW-1185">Reference proteome</keyword>
<evidence type="ECO:0000313" key="4">
    <source>
        <dbReference type="EMBL" id="KAK3944342.1"/>
    </source>
</evidence>
<evidence type="ECO:0000313" key="5">
    <source>
        <dbReference type="Proteomes" id="UP001303473"/>
    </source>
</evidence>
<protein>
    <submittedName>
        <fullName evidence="4">Inosine-uridine preferring nucleoside hydrolase-domain-containing protein</fullName>
    </submittedName>
</protein>
<dbReference type="InterPro" id="IPR001910">
    <property type="entry name" value="Inosine/uridine_hydrolase_dom"/>
</dbReference>
<dbReference type="SUPFAM" id="SSF53590">
    <property type="entry name" value="Nucleoside hydrolase"/>
    <property type="match status" value="1"/>
</dbReference>
<comment type="similarity">
    <text evidence="1">Belongs to the IUNH family.</text>
</comment>
<dbReference type="AlphaFoldDB" id="A0AAN6S7V9"/>
<keyword evidence="2" id="KW-0732">Signal</keyword>
<comment type="caution">
    <text evidence="4">The sequence shown here is derived from an EMBL/GenBank/DDBJ whole genome shotgun (WGS) entry which is preliminary data.</text>
</comment>
<reference evidence="5" key="1">
    <citation type="journal article" date="2023" name="Mol. Phylogenet. Evol.">
        <title>Genome-scale phylogeny and comparative genomics of the fungal order Sordariales.</title>
        <authorList>
            <person name="Hensen N."/>
            <person name="Bonometti L."/>
            <person name="Westerberg I."/>
            <person name="Brannstrom I.O."/>
            <person name="Guillou S."/>
            <person name="Cros-Aarteil S."/>
            <person name="Calhoun S."/>
            <person name="Haridas S."/>
            <person name="Kuo A."/>
            <person name="Mondo S."/>
            <person name="Pangilinan J."/>
            <person name="Riley R."/>
            <person name="LaButti K."/>
            <person name="Andreopoulos B."/>
            <person name="Lipzen A."/>
            <person name="Chen C."/>
            <person name="Yan M."/>
            <person name="Daum C."/>
            <person name="Ng V."/>
            <person name="Clum A."/>
            <person name="Steindorff A."/>
            <person name="Ohm R.A."/>
            <person name="Martin F."/>
            <person name="Silar P."/>
            <person name="Natvig D.O."/>
            <person name="Lalanne C."/>
            <person name="Gautier V."/>
            <person name="Ament-Velasquez S.L."/>
            <person name="Kruys A."/>
            <person name="Hutchinson M.I."/>
            <person name="Powell A.J."/>
            <person name="Barry K."/>
            <person name="Miller A.N."/>
            <person name="Grigoriev I.V."/>
            <person name="Debuchy R."/>
            <person name="Gladieux P."/>
            <person name="Hiltunen Thoren M."/>
            <person name="Johannesson H."/>
        </authorList>
    </citation>
    <scope>NUCLEOTIDE SEQUENCE [LARGE SCALE GENOMIC DNA]</scope>
    <source>
        <strain evidence="5">CBS 340.73</strain>
    </source>
</reference>
<proteinExistence type="inferred from homology"/>
<dbReference type="EMBL" id="MU853760">
    <property type="protein sequence ID" value="KAK3944342.1"/>
    <property type="molecule type" value="Genomic_DNA"/>
</dbReference>
<evidence type="ECO:0000256" key="1">
    <source>
        <dbReference type="ARBA" id="ARBA00009176"/>
    </source>
</evidence>